<keyword evidence="3" id="KW-0805">Transcription regulation</keyword>
<evidence type="ECO:0000256" key="1">
    <source>
        <dbReference type="ARBA" id="ARBA00004123"/>
    </source>
</evidence>
<reference evidence="10 11" key="2">
    <citation type="submission" date="2018-11" db="EMBL/GenBank/DDBJ databases">
        <authorList>
            <consortium name="Pathogen Informatics"/>
        </authorList>
    </citation>
    <scope>NUCLEOTIDE SEQUENCE [LARGE SCALE GENOMIC DNA]</scope>
</reference>
<dbReference type="Pfam" id="PF05044">
    <property type="entry name" value="HPD"/>
    <property type="match status" value="1"/>
</dbReference>
<dbReference type="FunFam" id="1.10.10.500:FF:000002">
    <property type="entry name" value="Prospero homeobox 3"/>
    <property type="match status" value="1"/>
</dbReference>
<reference evidence="12" key="1">
    <citation type="submission" date="2016-04" db="UniProtKB">
        <authorList>
            <consortium name="WormBaseParasite"/>
        </authorList>
    </citation>
    <scope>IDENTIFICATION</scope>
</reference>
<evidence type="ECO:0000313" key="10">
    <source>
        <dbReference type="EMBL" id="VDN02017.1"/>
    </source>
</evidence>
<dbReference type="STRING" id="103827.A0A158RBJ4"/>
<keyword evidence="4" id="KW-0238">DNA-binding</keyword>
<gene>
    <name evidence="10" type="ORF">TCLT_LOCUS4843</name>
</gene>
<feature type="region of interest" description="Disordered" evidence="8">
    <location>
        <begin position="241"/>
        <end position="329"/>
    </location>
</feature>
<sequence length="821" mass="92179">MSSGGALPQSLSSSSSFITHQISNYPPPIFVQLAQQQYQHHHHHPHHYHHFQQLEQQSLNSNNSNSNNTYHNIINNTTTSPQHRIKLKRQRQRVDAGEPRNPYQAARAPMLQQQQQQQQQQRFANDFQINNVIKRNQNGDETMNTVITTIASATGVLENDNNVATLNSIFPWITTAANAATVKPRFSTAMEQVSDTEDSIKNLSQQSADNDDQHQQVLQSYGGTHSANEAEGSEFSTAMLTTSRSNDAEARTAAMGTTDEQSSFSLNIGAKFDDDNGDDDDDDTNSYVKDEHGANESISSPTPSASCTSAGFSGSSSRRKSAAPQRQFVDIEEGCNLQIEQNADRSSEEKIANNTAVEQQQHIDLKLNDEIPKNVLAASLAVNINPHNRIQEMIDMQKRIYSNWIDQQKKLLGINDEEQKRIQVQLIQQQIQRDYAKLAQSLKQELINGLNSSVDKIIAEFITAEATVSAQRTTAALVEQQREHAAATVANRNPFLFHPLYHPFNGQSGSFHNPFMQNSLPVPAPMPQAPSTHHSTGIFPAASAPRTTFNAFVPHLKAASPATSTLRKMEDFSPFMPRKKRSKVTDCSRLNKVQSVSNVSREVSSLPNSARSSPQLSSYFPPTMVGHPLYGSGAFGTDDHDSPVNSDDASDCSPYDGNLGGSSTLTPMHLRKAKLMFFYTRYPNSAVLKSYFPDIRFNKNNTAQLVKWFSNFREFFYNQMDKYARNYLAEGVKNKEDIVVTPESEIYKSLNQHYNRNNHIQPPERLSLVIQETLREFFCAVQSGRDAEPSWKKTIYKVINRMDDPIPEYFRDPNFLERLEG</sequence>
<keyword evidence="6" id="KW-0804">Transcription</keyword>
<dbReference type="OrthoDB" id="10038576at2759"/>
<name>A0A158RBJ4_THECL</name>
<dbReference type="PANTHER" id="PTHR12198:SF0">
    <property type="entry name" value="HOMEOBOX PROTEIN PROSPERO"/>
    <property type="match status" value="1"/>
</dbReference>
<accession>A0A158RBJ4</accession>
<evidence type="ECO:0000256" key="5">
    <source>
        <dbReference type="ARBA" id="ARBA00023155"/>
    </source>
</evidence>
<dbReference type="WBParaSite" id="TCLT_0000485401-mRNA-1">
    <property type="protein sequence ID" value="TCLT_0000485401-mRNA-1"/>
    <property type="gene ID" value="TCLT_0000485401"/>
</dbReference>
<dbReference type="InterPro" id="IPR023082">
    <property type="entry name" value="Homeo_prospero_dom"/>
</dbReference>
<dbReference type="EMBL" id="UYYF01004307">
    <property type="protein sequence ID" value="VDN02017.1"/>
    <property type="molecule type" value="Genomic_DNA"/>
</dbReference>
<feature type="region of interest" description="Disordered" evidence="8">
    <location>
        <begin position="59"/>
        <end position="101"/>
    </location>
</feature>
<protein>
    <submittedName>
        <fullName evidence="12">Prospero domain-containing protein</fullName>
    </submittedName>
</protein>
<feature type="compositionally biased region" description="Low complexity" evidence="8">
    <location>
        <begin position="60"/>
        <end position="80"/>
    </location>
</feature>
<evidence type="ECO:0000256" key="2">
    <source>
        <dbReference type="ARBA" id="ARBA00022473"/>
    </source>
</evidence>
<dbReference type="AlphaFoldDB" id="A0A158RBJ4"/>
<keyword evidence="5" id="KW-0371">Homeobox</keyword>
<dbReference type="Gene3D" id="1.10.10.500">
    <property type="entry name" value="Homeo-prospero domain"/>
    <property type="match status" value="1"/>
</dbReference>
<evidence type="ECO:0000256" key="8">
    <source>
        <dbReference type="SAM" id="MobiDB-lite"/>
    </source>
</evidence>
<keyword evidence="11" id="KW-1185">Reference proteome</keyword>
<feature type="compositionally biased region" description="Acidic residues" evidence="8">
    <location>
        <begin position="275"/>
        <end position="284"/>
    </location>
</feature>
<evidence type="ECO:0000256" key="6">
    <source>
        <dbReference type="ARBA" id="ARBA00023163"/>
    </source>
</evidence>
<feature type="domain" description="Prospero" evidence="9">
    <location>
        <begin position="662"/>
        <end position="820"/>
    </location>
</feature>
<organism evidence="12">
    <name type="scientific">Thelazia callipaeda</name>
    <name type="common">Oriental eyeworm</name>
    <name type="synonym">Parasitic nematode</name>
    <dbReference type="NCBI Taxonomy" id="103827"/>
    <lineage>
        <taxon>Eukaryota</taxon>
        <taxon>Metazoa</taxon>
        <taxon>Ecdysozoa</taxon>
        <taxon>Nematoda</taxon>
        <taxon>Chromadorea</taxon>
        <taxon>Rhabditida</taxon>
        <taxon>Spirurina</taxon>
        <taxon>Spiruromorpha</taxon>
        <taxon>Thelazioidea</taxon>
        <taxon>Thelaziidae</taxon>
        <taxon>Thelazia</taxon>
    </lineage>
</organism>
<dbReference type="InterPro" id="IPR037131">
    <property type="entry name" value="Homeo_prospero_dom_sf"/>
</dbReference>
<dbReference type="PROSITE" id="PS51818">
    <property type="entry name" value="HOMEO_PROSPERO"/>
    <property type="match status" value="1"/>
</dbReference>
<dbReference type="Proteomes" id="UP000276776">
    <property type="component" value="Unassembled WGS sequence"/>
</dbReference>
<dbReference type="SUPFAM" id="SSF46689">
    <property type="entry name" value="Homeodomain-like"/>
    <property type="match status" value="1"/>
</dbReference>
<feature type="compositionally biased region" description="Low complexity" evidence="8">
    <location>
        <begin position="297"/>
        <end position="316"/>
    </location>
</feature>
<evidence type="ECO:0000259" key="9">
    <source>
        <dbReference type="PROSITE" id="PS51818"/>
    </source>
</evidence>
<keyword evidence="2" id="KW-0217">Developmental protein</keyword>
<comment type="subcellular location">
    <subcellularLocation>
        <location evidence="1">Nucleus</location>
    </subcellularLocation>
</comment>
<evidence type="ECO:0000256" key="4">
    <source>
        <dbReference type="ARBA" id="ARBA00023125"/>
    </source>
</evidence>
<dbReference type="InterPro" id="IPR039350">
    <property type="entry name" value="Prospero_homeodomain"/>
</dbReference>
<feature type="region of interest" description="Disordered" evidence="8">
    <location>
        <begin position="636"/>
        <end position="655"/>
    </location>
</feature>
<dbReference type="GO" id="GO:0000978">
    <property type="term" value="F:RNA polymerase II cis-regulatory region sequence-specific DNA binding"/>
    <property type="evidence" value="ECO:0007669"/>
    <property type="project" value="TreeGrafter"/>
</dbReference>
<evidence type="ECO:0000313" key="12">
    <source>
        <dbReference type="WBParaSite" id="TCLT_0000485401-mRNA-1"/>
    </source>
</evidence>
<keyword evidence="7" id="KW-0539">Nucleus</keyword>
<dbReference type="GO" id="GO:0000981">
    <property type="term" value="F:DNA-binding transcription factor activity, RNA polymerase II-specific"/>
    <property type="evidence" value="ECO:0007669"/>
    <property type="project" value="TreeGrafter"/>
</dbReference>
<dbReference type="OMA" id="FFYNQMD"/>
<dbReference type="GO" id="GO:0010001">
    <property type="term" value="P:glial cell differentiation"/>
    <property type="evidence" value="ECO:0007669"/>
    <property type="project" value="UniProtKB-ARBA"/>
</dbReference>
<feature type="region of interest" description="Disordered" evidence="8">
    <location>
        <begin position="596"/>
        <end position="617"/>
    </location>
</feature>
<dbReference type="GO" id="GO:0005634">
    <property type="term" value="C:nucleus"/>
    <property type="evidence" value="ECO:0007669"/>
    <property type="project" value="UniProtKB-SubCell"/>
</dbReference>
<dbReference type="InterPro" id="IPR009057">
    <property type="entry name" value="Homeodomain-like_sf"/>
</dbReference>
<evidence type="ECO:0000256" key="3">
    <source>
        <dbReference type="ARBA" id="ARBA00023015"/>
    </source>
</evidence>
<proteinExistence type="predicted"/>
<evidence type="ECO:0000313" key="11">
    <source>
        <dbReference type="Proteomes" id="UP000276776"/>
    </source>
</evidence>
<feature type="region of interest" description="Disordered" evidence="8">
    <location>
        <begin position="196"/>
        <end position="215"/>
    </location>
</feature>
<dbReference type="PANTHER" id="PTHR12198">
    <property type="entry name" value="HOMEOBOX PROTEIN PROSPERO/PROX-1/CEH-26"/>
    <property type="match status" value="1"/>
</dbReference>
<evidence type="ECO:0000256" key="7">
    <source>
        <dbReference type="ARBA" id="ARBA00023242"/>
    </source>
</evidence>
<dbReference type="GO" id="GO:0048468">
    <property type="term" value="P:cell development"/>
    <property type="evidence" value="ECO:0007669"/>
    <property type="project" value="UniProtKB-ARBA"/>
</dbReference>